<accession>A0A937FWC8</accession>
<keyword evidence="3" id="KW-1185">Reference proteome</keyword>
<dbReference type="Proteomes" id="UP000614216">
    <property type="component" value="Unassembled WGS sequence"/>
</dbReference>
<evidence type="ECO:0000256" key="1">
    <source>
        <dbReference type="SAM" id="MobiDB-lite"/>
    </source>
</evidence>
<organism evidence="2 3">
    <name type="scientific">Fulvivirga marina</name>
    <dbReference type="NCBI Taxonomy" id="2494733"/>
    <lineage>
        <taxon>Bacteria</taxon>
        <taxon>Pseudomonadati</taxon>
        <taxon>Bacteroidota</taxon>
        <taxon>Cytophagia</taxon>
        <taxon>Cytophagales</taxon>
        <taxon>Fulvivirgaceae</taxon>
        <taxon>Fulvivirga</taxon>
    </lineage>
</organism>
<proteinExistence type="predicted"/>
<comment type="caution">
    <text evidence="2">The sequence shown here is derived from an EMBL/GenBank/DDBJ whole genome shotgun (WGS) entry which is preliminary data.</text>
</comment>
<dbReference type="AlphaFoldDB" id="A0A937FWC8"/>
<feature type="region of interest" description="Disordered" evidence="1">
    <location>
        <begin position="275"/>
        <end position="297"/>
    </location>
</feature>
<name>A0A937FWC8_9BACT</name>
<sequence length="343" mass="37985">MQQTSINNIREAAKEQARNILAHSASFRHMPYDEQKQVYQDVMNEQMSLMMGNGSGSLSGQMKKKGDFVDKSSDLLNDQRHEKGFDEGVDSFEDLVDSVDFPEFVKDLLKAVFDANISVMKAQTDDYIRLMKEATTGLAKFIKQIDNTTTFAYLAENNGDEFGISMEEDGDGGQKMELTNPKGEKVDMEDNEVKAKIMDAKIKMAQEHRAALRETILMGVTRLVVEKGEVEAEVNFEFKGKRKVDKGDKAGVKTSKSSGTSAGYSGGLLGSIFGGPRAGHTSSTRQTQFSVSTTKSTSEDELKAKLRGFVKIQFKTDYFKLDNFAQMYGPASQEEKDAAAAKQ</sequence>
<evidence type="ECO:0000313" key="2">
    <source>
        <dbReference type="EMBL" id="MBL6445551.1"/>
    </source>
</evidence>
<gene>
    <name evidence="2" type="ORF">JMN32_04480</name>
</gene>
<dbReference type="EMBL" id="JAEUGD010000016">
    <property type="protein sequence ID" value="MBL6445551.1"/>
    <property type="molecule type" value="Genomic_DNA"/>
</dbReference>
<feature type="compositionally biased region" description="Polar residues" evidence="1">
    <location>
        <begin position="280"/>
        <end position="296"/>
    </location>
</feature>
<evidence type="ECO:0000313" key="3">
    <source>
        <dbReference type="Proteomes" id="UP000614216"/>
    </source>
</evidence>
<reference evidence="2" key="1">
    <citation type="submission" date="2021-01" db="EMBL/GenBank/DDBJ databases">
        <title>Fulvivirga kasyanovii gen. nov., sp nov., a novel member of the phylum Bacteroidetes isolated from seawater in a mussel farm.</title>
        <authorList>
            <person name="Zhao L.-H."/>
            <person name="Wang Z.-J."/>
        </authorList>
    </citation>
    <scope>NUCLEOTIDE SEQUENCE</scope>
    <source>
        <strain evidence="2">29W222</strain>
    </source>
</reference>
<dbReference type="RefSeq" id="WP_202855094.1">
    <property type="nucleotide sequence ID" value="NZ_JAEUGD010000016.1"/>
</dbReference>
<protein>
    <submittedName>
        <fullName evidence="2">Uncharacterized protein</fullName>
    </submittedName>
</protein>